<dbReference type="CDD" id="cd03230">
    <property type="entry name" value="ABC_DR_subfamily_A"/>
    <property type="match status" value="1"/>
</dbReference>
<keyword evidence="1" id="KW-0813">Transport</keyword>
<organism evidence="5 6">
    <name type="scientific">Abyssobacteria bacterium (strain SURF_5)</name>
    <dbReference type="NCBI Taxonomy" id="2093360"/>
    <lineage>
        <taxon>Bacteria</taxon>
        <taxon>Pseudomonadati</taxon>
        <taxon>Candidatus Hydrogenedentota</taxon>
        <taxon>Candidatus Abyssobacteria</taxon>
    </lineage>
</organism>
<dbReference type="AlphaFoldDB" id="A0A3A4N8Q8"/>
<feature type="domain" description="ABC transporter" evidence="4">
    <location>
        <begin position="7"/>
        <end position="239"/>
    </location>
</feature>
<evidence type="ECO:0000256" key="3">
    <source>
        <dbReference type="ARBA" id="ARBA00022840"/>
    </source>
</evidence>
<dbReference type="Proteomes" id="UP000265882">
    <property type="component" value="Unassembled WGS sequence"/>
</dbReference>
<name>A0A3A4N8Q8_ABYX5</name>
<dbReference type="InterPro" id="IPR027417">
    <property type="entry name" value="P-loop_NTPase"/>
</dbReference>
<dbReference type="PANTHER" id="PTHR42939:SF1">
    <property type="entry name" value="ABC TRANSPORTER ATP-BINDING PROTEIN ALBC-RELATED"/>
    <property type="match status" value="1"/>
</dbReference>
<dbReference type="PROSITE" id="PS50893">
    <property type="entry name" value="ABC_TRANSPORTER_2"/>
    <property type="match status" value="1"/>
</dbReference>
<proteinExistence type="predicted"/>
<dbReference type="InterPro" id="IPR003593">
    <property type="entry name" value="AAA+_ATPase"/>
</dbReference>
<protein>
    <submittedName>
        <fullName evidence="5">ABC transporter ATP-binding protein</fullName>
    </submittedName>
</protein>
<evidence type="ECO:0000313" key="6">
    <source>
        <dbReference type="Proteomes" id="UP000265882"/>
    </source>
</evidence>
<dbReference type="Pfam" id="PF00005">
    <property type="entry name" value="ABC_tran"/>
    <property type="match status" value="1"/>
</dbReference>
<dbReference type="InterPro" id="IPR003439">
    <property type="entry name" value="ABC_transporter-like_ATP-bd"/>
</dbReference>
<dbReference type="SUPFAM" id="SSF52540">
    <property type="entry name" value="P-loop containing nucleoside triphosphate hydrolases"/>
    <property type="match status" value="1"/>
</dbReference>
<evidence type="ECO:0000313" key="5">
    <source>
        <dbReference type="EMBL" id="RJP18008.1"/>
    </source>
</evidence>
<evidence type="ECO:0000259" key="4">
    <source>
        <dbReference type="PROSITE" id="PS50893"/>
    </source>
</evidence>
<gene>
    <name evidence="5" type="ORF">C4520_15085</name>
</gene>
<keyword evidence="2" id="KW-0547">Nucleotide-binding</keyword>
<evidence type="ECO:0000256" key="2">
    <source>
        <dbReference type="ARBA" id="ARBA00022741"/>
    </source>
</evidence>
<dbReference type="SMART" id="SM00382">
    <property type="entry name" value="AAA"/>
    <property type="match status" value="1"/>
</dbReference>
<dbReference type="EMBL" id="QZKU01000106">
    <property type="protein sequence ID" value="RJP18008.1"/>
    <property type="molecule type" value="Genomic_DNA"/>
</dbReference>
<accession>A0A3A4N8Q8</accession>
<dbReference type="GO" id="GO:0005524">
    <property type="term" value="F:ATP binding"/>
    <property type="evidence" value="ECO:0007669"/>
    <property type="project" value="UniProtKB-KW"/>
</dbReference>
<dbReference type="GO" id="GO:0016887">
    <property type="term" value="F:ATP hydrolysis activity"/>
    <property type="evidence" value="ECO:0007669"/>
    <property type="project" value="InterPro"/>
</dbReference>
<dbReference type="InterPro" id="IPR051782">
    <property type="entry name" value="ABC_Transporter_VariousFunc"/>
</dbReference>
<dbReference type="PANTHER" id="PTHR42939">
    <property type="entry name" value="ABC TRANSPORTER ATP-BINDING PROTEIN ALBC-RELATED"/>
    <property type="match status" value="1"/>
</dbReference>
<keyword evidence="3 5" id="KW-0067">ATP-binding</keyword>
<evidence type="ECO:0000256" key="1">
    <source>
        <dbReference type="ARBA" id="ARBA00022448"/>
    </source>
</evidence>
<comment type="caution">
    <text evidence="5">The sequence shown here is derived from an EMBL/GenBank/DDBJ whole genome shotgun (WGS) entry which is preliminary data.</text>
</comment>
<reference evidence="5 6" key="1">
    <citation type="journal article" date="2017" name="ISME J.">
        <title>Energy and carbon metabolisms in a deep terrestrial subsurface fluid microbial community.</title>
        <authorList>
            <person name="Momper L."/>
            <person name="Jungbluth S.P."/>
            <person name="Lee M.D."/>
            <person name="Amend J.P."/>
        </authorList>
    </citation>
    <scope>NUCLEOTIDE SEQUENCE [LARGE SCALE GENOMIC DNA]</scope>
    <source>
        <strain evidence="5">SURF_5</strain>
    </source>
</reference>
<sequence>MAPVLEIEHMRVVFKGARKQKAIVAVDDLTLNVHEGEIVGFIGPNGAGKTTTIKALMGFIFPTSGVARVLGYEAGSKIARSRTGYLPEVALYYPFMTAREILRLYGKLQGIGKKEMAELIPRLICQVGLAGFERLRLNNYSRGMLQRVGLAQAVMGDPDLLILDEVTSGLDPLGRRDLRNILRDFKRRGKTVFFSSHELSEVAKLCDRVILIVDGKVIQEKSTREILEMEGKQDSLEDYFMEIVGHKVT</sequence>
<dbReference type="Gene3D" id="3.40.50.300">
    <property type="entry name" value="P-loop containing nucleotide triphosphate hydrolases"/>
    <property type="match status" value="1"/>
</dbReference>